<comment type="caution">
    <text evidence="2">The sequence shown here is derived from an EMBL/GenBank/DDBJ whole genome shotgun (WGS) entry which is preliminary data.</text>
</comment>
<name>A0A8S9MWG9_BRACR</name>
<protein>
    <recommendedName>
        <fullName evidence="4">Secreted protein</fullName>
    </recommendedName>
</protein>
<feature type="signal peptide" evidence="1">
    <location>
        <begin position="1"/>
        <end position="24"/>
    </location>
</feature>
<evidence type="ECO:0000313" key="2">
    <source>
        <dbReference type="EMBL" id="KAF3484814.1"/>
    </source>
</evidence>
<dbReference type="EMBL" id="QGKX02002183">
    <property type="protein sequence ID" value="KAF3484814.1"/>
    <property type="molecule type" value="Genomic_DNA"/>
</dbReference>
<evidence type="ECO:0000256" key="1">
    <source>
        <dbReference type="SAM" id="SignalP"/>
    </source>
</evidence>
<gene>
    <name evidence="2" type="ORF">F2Q69_00054024</name>
</gene>
<reference evidence="2" key="1">
    <citation type="submission" date="2019-12" db="EMBL/GenBank/DDBJ databases">
        <title>Genome sequencing and annotation of Brassica cretica.</title>
        <authorList>
            <person name="Studholme D.J."/>
            <person name="Sarris P."/>
        </authorList>
    </citation>
    <scope>NUCLEOTIDE SEQUENCE</scope>
    <source>
        <strain evidence="2">PFS-109/04</strain>
        <tissue evidence="2">Leaf</tissue>
    </source>
</reference>
<accession>A0A8S9MWG9</accession>
<evidence type="ECO:0008006" key="4">
    <source>
        <dbReference type="Google" id="ProtNLM"/>
    </source>
</evidence>
<dbReference type="Proteomes" id="UP000712600">
    <property type="component" value="Unassembled WGS sequence"/>
</dbReference>
<organism evidence="2 3">
    <name type="scientific">Brassica cretica</name>
    <name type="common">Mustard</name>
    <dbReference type="NCBI Taxonomy" id="69181"/>
    <lineage>
        <taxon>Eukaryota</taxon>
        <taxon>Viridiplantae</taxon>
        <taxon>Streptophyta</taxon>
        <taxon>Embryophyta</taxon>
        <taxon>Tracheophyta</taxon>
        <taxon>Spermatophyta</taxon>
        <taxon>Magnoliopsida</taxon>
        <taxon>eudicotyledons</taxon>
        <taxon>Gunneridae</taxon>
        <taxon>Pentapetalae</taxon>
        <taxon>rosids</taxon>
        <taxon>malvids</taxon>
        <taxon>Brassicales</taxon>
        <taxon>Brassicaceae</taxon>
        <taxon>Brassiceae</taxon>
        <taxon>Brassica</taxon>
    </lineage>
</organism>
<feature type="chain" id="PRO_5035768219" description="Secreted protein" evidence="1">
    <location>
        <begin position="25"/>
        <end position="118"/>
    </location>
</feature>
<sequence>MNRSILISLLLLLLLLLLLTTSIAYPTTEVNRTLMTSRNFRNRTHRFIPGFTSLITRLLTVRATPSLVLTRVPCALSFKESTVITGSSRLFPLLRRRLIQEENQKRKKEKPSLNTYSY</sequence>
<evidence type="ECO:0000313" key="3">
    <source>
        <dbReference type="Proteomes" id="UP000712600"/>
    </source>
</evidence>
<dbReference type="AlphaFoldDB" id="A0A8S9MWG9"/>
<keyword evidence="1" id="KW-0732">Signal</keyword>
<proteinExistence type="predicted"/>